<dbReference type="CDD" id="cd13565">
    <property type="entry name" value="PBP2_PstS"/>
    <property type="match status" value="1"/>
</dbReference>
<dbReference type="InterPro" id="IPR005673">
    <property type="entry name" value="ABC_phos-bd_PstS"/>
</dbReference>
<evidence type="ECO:0000256" key="4">
    <source>
        <dbReference type="PIRNR" id="PIRNR002756"/>
    </source>
</evidence>
<dbReference type="GO" id="GO:0043190">
    <property type="term" value="C:ATP-binding cassette (ABC) transporter complex"/>
    <property type="evidence" value="ECO:0007669"/>
    <property type="project" value="InterPro"/>
</dbReference>
<feature type="domain" description="PBP" evidence="6">
    <location>
        <begin position="38"/>
        <end position="331"/>
    </location>
</feature>
<feature type="chain" id="PRO_5038613324" description="Phosphate-binding protein" evidence="5">
    <location>
        <begin position="18"/>
        <end position="365"/>
    </location>
</feature>
<dbReference type="InterPro" id="IPR024370">
    <property type="entry name" value="PBP_domain"/>
</dbReference>
<dbReference type="InterPro" id="IPR050962">
    <property type="entry name" value="Phosphate-bind_PstS"/>
</dbReference>
<keyword evidence="2 4" id="KW-0813">Transport</keyword>
<dbReference type="Pfam" id="PF12849">
    <property type="entry name" value="PBP_like_2"/>
    <property type="match status" value="1"/>
</dbReference>
<keyword evidence="3 4" id="KW-0592">Phosphate transport</keyword>
<gene>
    <name evidence="7" type="primary">pstS</name>
    <name evidence="7" type="ORF">ET996_11865</name>
</gene>
<proteinExistence type="inferred from homology"/>
<name>A0A4Q9KIQ7_PROTD</name>
<organism evidence="7 8">
    <name type="scientific">Propioniciclava tarda</name>
    <dbReference type="NCBI Taxonomy" id="433330"/>
    <lineage>
        <taxon>Bacteria</taxon>
        <taxon>Bacillati</taxon>
        <taxon>Actinomycetota</taxon>
        <taxon>Actinomycetes</taxon>
        <taxon>Propionibacteriales</taxon>
        <taxon>Propionibacteriaceae</taxon>
        <taxon>Propioniciclava</taxon>
    </lineage>
</organism>
<dbReference type="SUPFAM" id="SSF53850">
    <property type="entry name" value="Periplasmic binding protein-like II"/>
    <property type="match status" value="1"/>
</dbReference>
<dbReference type="EMBL" id="SDMR01000016">
    <property type="protein sequence ID" value="TBT94258.1"/>
    <property type="molecule type" value="Genomic_DNA"/>
</dbReference>
<dbReference type="Proteomes" id="UP000291933">
    <property type="component" value="Unassembled WGS sequence"/>
</dbReference>
<dbReference type="PIRSF" id="PIRSF002756">
    <property type="entry name" value="PstS"/>
    <property type="match status" value="1"/>
</dbReference>
<dbReference type="RefSeq" id="WP_131172784.1">
    <property type="nucleotide sequence ID" value="NZ_FXTL01000016.1"/>
</dbReference>
<evidence type="ECO:0000256" key="5">
    <source>
        <dbReference type="SAM" id="SignalP"/>
    </source>
</evidence>
<dbReference type="PANTHER" id="PTHR42996">
    <property type="entry name" value="PHOSPHATE-BINDING PROTEIN PSTS"/>
    <property type="match status" value="1"/>
</dbReference>
<evidence type="ECO:0000256" key="2">
    <source>
        <dbReference type="ARBA" id="ARBA00022448"/>
    </source>
</evidence>
<feature type="signal peptide" evidence="5">
    <location>
        <begin position="1"/>
        <end position="17"/>
    </location>
</feature>
<evidence type="ECO:0000313" key="8">
    <source>
        <dbReference type="Proteomes" id="UP000291933"/>
    </source>
</evidence>
<dbReference type="OrthoDB" id="9801510at2"/>
<keyword evidence="8" id="KW-1185">Reference proteome</keyword>
<dbReference type="NCBIfam" id="TIGR00975">
    <property type="entry name" value="3a0107s03"/>
    <property type="match status" value="1"/>
</dbReference>
<dbReference type="AlphaFoldDB" id="A0A4Q9KIQ7"/>
<comment type="caution">
    <text evidence="7">The sequence shown here is derived from an EMBL/GenBank/DDBJ whole genome shotgun (WGS) entry which is preliminary data.</text>
</comment>
<dbReference type="GO" id="GO:0035435">
    <property type="term" value="P:phosphate ion transmembrane transport"/>
    <property type="evidence" value="ECO:0007669"/>
    <property type="project" value="InterPro"/>
</dbReference>
<keyword evidence="5" id="KW-0732">Signal</keyword>
<evidence type="ECO:0000259" key="6">
    <source>
        <dbReference type="Pfam" id="PF12849"/>
    </source>
</evidence>
<accession>A0A4Q9KIQ7</accession>
<evidence type="ECO:0000256" key="3">
    <source>
        <dbReference type="ARBA" id="ARBA00022592"/>
    </source>
</evidence>
<protein>
    <recommendedName>
        <fullName evidence="4">Phosphate-binding protein</fullName>
    </recommendedName>
</protein>
<evidence type="ECO:0000313" key="7">
    <source>
        <dbReference type="EMBL" id="TBT94258.1"/>
    </source>
</evidence>
<comment type="similarity">
    <text evidence="1 4">Belongs to the PstS family.</text>
</comment>
<sequence length="365" mass="36413">MKKLATPLALFTASALALTGCASNNPTSGAPAASGAAGALSGSISGAGASSQEQAMTAWSTGFKAVQSGVTVQYNSVGSGSGRKNFLAGQVAFAGSDAALKTDEYEASKALCGPQGAFSIPAYVSPIAIAYNLKDVKGLKLDADTAAKIFKGTITTWNDPAIAALNAGVTLPATKITVVHRSDDSGTTENFTDYLAQAASTVWTDAKAQKWPIAGQESAQGTSGVVKLITATDGAVGYADESAVGALGTAQVKVGDAYVGPSAAGAAKAVELSKPVGGQAANDLAVKLDRKPTDSSAYPIVLVSYHIFCNTYKDAATANMVKAFGKYVVSDAGQKAAAAAAKNAPLSAKLSADAAAAIDKITAAS</sequence>
<dbReference type="Gene3D" id="3.40.190.10">
    <property type="entry name" value="Periplasmic binding protein-like II"/>
    <property type="match status" value="2"/>
</dbReference>
<evidence type="ECO:0000256" key="1">
    <source>
        <dbReference type="ARBA" id="ARBA00008725"/>
    </source>
</evidence>
<dbReference type="GO" id="GO:0042301">
    <property type="term" value="F:phosphate ion binding"/>
    <property type="evidence" value="ECO:0007669"/>
    <property type="project" value="InterPro"/>
</dbReference>
<dbReference type="PANTHER" id="PTHR42996:SF1">
    <property type="entry name" value="PHOSPHATE-BINDING PROTEIN PSTS"/>
    <property type="match status" value="1"/>
</dbReference>
<reference evidence="7 8" key="1">
    <citation type="submission" date="2019-01" db="EMBL/GenBank/DDBJ databases">
        <title>Lactibacter flavus gen. nov., sp. nov., a novel bacterium of the family Propionibacteriaceae isolated from raw milk and dairy products.</title>
        <authorList>
            <person name="Huptas C."/>
            <person name="Wenning M."/>
            <person name="Breitenwieser F."/>
            <person name="Doll E."/>
            <person name="Von Neubeck M."/>
            <person name="Busse H.-J."/>
            <person name="Scherer S."/>
        </authorList>
    </citation>
    <scope>NUCLEOTIDE SEQUENCE [LARGE SCALE GENOMIC DNA]</scope>
    <source>
        <strain evidence="7 8">DSM 22130</strain>
    </source>
</reference>
<dbReference type="PROSITE" id="PS51257">
    <property type="entry name" value="PROKAR_LIPOPROTEIN"/>
    <property type="match status" value="1"/>
</dbReference>